<comment type="caution">
    <text evidence="1">The sequence shown here is derived from an EMBL/GenBank/DDBJ whole genome shotgun (WGS) entry which is preliminary data.</text>
</comment>
<keyword evidence="2" id="KW-1185">Reference proteome</keyword>
<protein>
    <submittedName>
        <fullName evidence="1">Uncharacterized protein</fullName>
    </submittedName>
</protein>
<dbReference type="Proteomes" id="UP000316304">
    <property type="component" value="Unassembled WGS sequence"/>
</dbReference>
<name>A0A5C6CE17_9BACT</name>
<gene>
    <name evidence="1" type="ORF">Pla52o_30550</name>
</gene>
<evidence type="ECO:0000313" key="2">
    <source>
        <dbReference type="Proteomes" id="UP000316304"/>
    </source>
</evidence>
<sequence length="111" mass="12605">MRQRIMRSNGTRGTQKWKSHRSWFSCRGGRREVPRRSGESLADFRDPPEICGSPSSLDFDFKNRFDLDRDSAGQRIGSQRTACRHTGFFAENVAKQFAATVDHGGLLVETI</sequence>
<reference evidence="1 2" key="1">
    <citation type="submission" date="2019-02" db="EMBL/GenBank/DDBJ databases">
        <title>Deep-cultivation of Planctomycetes and their phenomic and genomic characterization uncovers novel biology.</title>
        <authorList>
            <person name="Wiegand S."/>
            <person name="Jogler M."/>
            <person name="Boedeker C."/>
            <person name="Pinto D."/>
            <person name="Vollmers J."/>
            <person name="Rivas-Marin E."/>
            <person name="Kohn T."/>
            <person name="Peeters S.H."/>
            <person name="Heuer A."/>
            <person name="Rast P."/>
            <person name="Oberbeckmann S."/>
            <person name="Bunk B."/>
            <person name="Jeske O."/>
            <person name="Meyerdierks A."/>
            <person name="Storesund J.E."/>
            <person name="Kallscheuer N."/>
            <person name="Luecker S."/>
            <person name="Lage O.M."/>
            <person name="Pohl T."/>
            <person name="Merkel B.J."/>
            <person name="Hornburger P."/>
            <person name="Mueller R.-W."/>
            <person name="Bruemmer F."/>
            <person name="Labrenz M."/>
            <person name="Spormann A.M."/>
            <person name="Op Den Camp H."/>
            <person name="Overmann J."/>
            <person name="Amann R."/>
            <person name="Jetten M.S.M."/>
            <person name="Mascher T."/>
            <person name="Medema M.H."/>
            <person name="Devos D.P."/>
            <person name="Kaster A.-K."/>
            <person name="Ovreas L."/>
            <person name="Rohde M."/>
            <person name="Galperin M.Y."/>
            <person name="Jogler C."/>
        </authorList>
    </citation>
    <scope>NUCLEOTIDE SEQUENCE [LARGE SCALE GENOMIC DNA]</scope>
    <source>
        <strain evidence="1 2">Pla52o</strain>
    </source>
</reference>
<evidence type="ECO:0000313" key="1">
    <source>
        <dbReference type="EMBL" id="TWU22007.1"/>
    </source>
</evidence>
<dbReference type="EMBL" id="SJPT01000005">
    <property type="protein sequence ID" value="TWU22007.1"/>
    <property type="molecule type" value="Genomic_DNA"/>
</dbReference>
<accession>A0A5C6CE17</accession>
<organism evidence="1 2">
    <name type="scientific">Novipirellula galeiformis</name>
    <dbReference type="NCBI Taxonomy" id="2528004"/>
    <lineage>
        <taxon>Bacteria</taxon>
        <taxon>Pseudomonadati</taxon>
        <taxon>Planctomycetota</taxon>
        <taxon>Planctomycetia</taxon>
        <taxon>Pirellulales</taxon>
        <taxon>Pirellulaceae</taxon>
        <taxon>Novipirellula</taxon>
    </lineage>
</organism>
<dbReference type="AlphaFoldDB" id="A0A5C6CE17"/>
<proteinExistence type="predicted"/>